<evidence type="ECO:0000313" key="3">
    <source>
        <dbReference type="Proteomes" id="UP001180825"/>
    </source>
</evidence>
<keyword evidence="3" id="KW-1185">Reference proteome</keyword>
<feature type="compositionally biased region" description="Low complexity" evidence="1">
    <location>
        <begin position="57"/>
        <end position="75"/>
    </location>
</feature>
<feature type="region of interest" description="Disordered" evidence="1">
    <location>
        <begin position="47"/>
        <end position="75"/>
    </location>
</feature>
<accession>A0ABU2A3J4</accession>
<sequence length="75" mass="8027">MPRVKFITTGHSHLVGNFSAGDTYTGGEAECRHFVEDARCAEWDEVQASGQAKPEARPAAKTAKANANAAPKRRG</sequence>
<gene>
    <name evidence="2" type="ORF">J2X21_000869</name>
</gene>
<organism evidence="2 3">
    <name type="scientific">Roseateles asaccharophilus</name>
    <dbReference type="NCBI Taxonomy" id="582607"/>
    <lineage>
        <taxon>Bacteria</taxon>
        <taxon>Pseudomonadati</taxon>
        <taxon>Pseudomonadota</taxon>
        <taxon>Betaproteobacteria</taxon>
        <taxon>Burkholderiales</taxon>
        <taxon>Sphaerotilaceae</taxon>
        <taxon>Roseateles</taxon>
    </lineage>
</organism>
<dbReference type="RefSeq" id="WP_310325305.1">
    <property type="nucleotide sequence ID" value="NZ_JAVDXV010000001.1"/>
</dbReference>
<protein>
    <submittedName>
        <fullName evidence="2">Uncharacterized protein</fullName>
    </submittedName>
</protein>
<name>A0ABU2A3J4_9BURK</name>
<evidence type="ECO:0000256" key="1">
    <source>
        <dbReference type="SAM" id="MobiDB-lite"/>
    </source>
</evidence>
<dbReference type="Proteomes" id="UP001180825">
    <property type="component" value="Unassembled WGS sequence"/>
</dbReference>
<proteinExistence type="predicted"/>
<evidence type="ECO:0000313" key="2">
    <source>
        <dbReference type="EMBL" id="MDR7331757.1"/>
    </source>
</evidence>
<reference evidence="2 3" key="1">
    <citation type="submission" date="2023-07" db="EMBL/GenBank/DDBJ databases">
        <title>Sorghum-associated microbial communities from plants grown in Nebraska, USA.</title>
        <authorList>
            <person name="Schachtman D."/>
        </authorList>
    </citation>
    <scope>NUCLEOTIDE SEQUENCE [LARGE SCALE GENOMIC DNA]</scope>
    <source>
        <strain evidence="2 3">BE316</strain>
    </source>
</reference>
<comment type="caution">
    <text evidence="2">The sequence shown here is derived from an EMBL/GenBank/DDBJ whole genome shotgun (WGS) entry which is preliminary data.</text>
</comment>
<dbReference type="EMBL" id="JAVDXV010000001">
    <property type="protein sequence ID" value="MDR7331757.1"/>
    <property type="molecule type" value="Genomic_DNA"/>
</dbReference>